<proteinExistence type="predicted"/>
<dbReference type="InterPro" id="IPR056271">
    <property type="entry name" value="CDGP_dom"/>
</dbReference>
<dbReference type="Pfam" id="PF24238">
    <property type="entry name" value="CDGP"/>
    <property type="match status" value="1"/>
</dbReference>
<feature type="signal peptide" evidence="2">
    <location>
        <begin position="1"/>
        <end position="31"/>
    </location>
</feature>
<dbReference type="AlphaFoldDB" id="A0A179VD60"/>
<dbReference type="RefSeq" id="WP_064629879.1">
    <property type="nucleotide sequence ID" value="NZ_LQYE01000012.1"/>
</dbReference>
<keyword evidence="2" id="KW-0732">Signal</keyword>
<feature type="compositionally biased region" description="Pro residues" evidence="1">
    <location>
        <begin position="126"/>
        <end position="153"/>
    </location>
</feature>
<feature type="domain" description="CDGP" evidence="3">
    <location>
        <begin position="36"/>
        <end position="127"/>
    </location>
</feature>
<feature type="chain" id="PRO_5008107914" description="CDGP domain-containing protein" evidence="2">
    <location>
        <begin position="32"/>
        <end position="153"/>
    </location>
</feature>
<evidence type="ECO:0000313" key="4">
    <source>
        <dbReference type="EMBL" id="OAT68885.1"/>
    </source>
</evidence>
<protein>
    <recommendedName>
        <fullName evidence="3">CDGP domain-containing protein</fullName>
    </recommendedName>
</protein>
<dbReference type="Proteomes" id="UP000186919">
    <property type="component" value="Unassembled WGS sequence"/>
</dbReference>
<gene>
    <name evidence="4" type="ORF">AWB85_07885</name>
</gene>
<comment type="caution">
    <text evidence="4">The sequence shown here is derived from an EMBL/GenBank/DDBJ whole genome shotgun (WGS) entry which is preliminary data.</text>
</comment>
<organism evidence="4 5">
    <name type="scientific">Mycobacteroides immunogenum</name>
    <dbReference type="NCBI Taxonomy" id="83262"/>
    <lineage>
        <taxon>Bacteria</taxon>
        <taxon>Bacillati</taxon>
        <taxon>Actinomycetota</taxon>
        <taxon>Actinomycetes</taxon>
        <taxon>Mycobacteriales</taxon>
        <taxon>Mycobacteriaceae</taxon>
        <taxon>Mycobacteroides</taxon>
    </lineage>
</organism>
<accession>A0A179VD60</accession>
<sequence>MNIRRIRCARLLLGLGIALSAAVIHVPTASADNPPNCEQVPWGFLGSLKREICDQPIRKDGSWIRRKVIGIPAHYRNPSSSCYSSGYWGTSNCTYYPGGQVPDRVDSDETYELRADTVPADEPGHMPDPAPAPPAPKEPTPAPAPPEPVSEDA</sequence>
<dbReference type="EMBL" id="LQYE01000012">
    <property type="protein sequence ID" value="OAT68885.1"/>
    <property type="molecule type" value="Genomic_DNA"/>
</dbReference>
<feature type="region of interest" description="Disordered" evidence="1">
    <location>
        <begin position="99"/>
        <end position="153"/>
    </location>
</feature>
<evidence type="ECO:0000256" key="2">
    <source>
        <dbReference type="SAM" id="SignalP"/>
    </source>
</evidence>
<evidence type="ECO:0000256" key="1">
    <source>
        <dbReference type="SAM" id="MobiDB-lite"/>
    </source>
</evidence>
<reference evidence="4 5" key="1">
    <citation type="submission" date="2016-01" db="EMBL/GenBank/DDBJ databases">
        <title>Mycobacterium immunogenum strain CD11_6 genome sequencing and assembly.</title>
        <authorList>
            <person name="Kaur G."/>
            <person name="Nair G.R."/>
            <person name="Mayilraj S."/>
        </authorList>
    </citation>
    <scope>NUCLEOTIDE SEQUENCE [LARGE SCALE GENOMIC DNA]</scope>
    <source>
        <strain evidence="4 5">CD11-6</strain>
    </source>
</reference>
<feature type="compositionally biased region" description="Basic and acidic residues" evidence="1">
    <location>
        <begin position="103"/>
        <end position="115"/>
    </location>
</feature>
<name>A0A179VD60_9MYCO</name>
<evidence type="ECO:0000313" key="5">
    <source>
        <dbReference type="Proteomes" id="UP000186919"/>
    </source>
</evidence>
<evidence type="ECO:0000259" key="3">
    <source>
        <dbReference type="Pfam" id="PF24238"/>
    </source>
</evidence>